<comment type="caution">
    <text evidence="1">The sequence shown here is derived from an EMBL/GenBank/DDBJ whole genome shotgun (WGS) entry which is preliminary data.</text>
</comment>
<evidence type="ECO:0008006" key="3">
    <source>
        <dbReference type="Google" id="ProtNLM"/>
    </source>
</evidence>
<reference evidence="1 2" key="1">
    <citation type="submission" date="2024-09" db="EMBL/GenBank/DDBJ databases">
        <title>Chromosome-scale assembly of Riccia fluitans.</title>
        <authorList>
            <person name="Paukszto L."/>
            <person name="Sawicki J."/>
            <person name="Karawczyk K."/>
            <person name="Piernik-Szablinska J."/>
            <person name="Szczecinska M."/>
            <person name="Mazdziarz M."/>
        </authorList>
    </citation>
    <scope>NUCLEOTIDE SEQUENCE [LARGE SCALE GENOMIC DNA]</scope>
    <source>
        <strain evidence="1">Rf_01</strain>
        <tissue evidence="1">Aerial parts of the thallus</tissue>
    </source>
</reference>
<dbReference type="EMBL" id="JBHFFA010000003">
    <property type="protein sequence ID" value="KAL2634569.1"/>
    <property type="molecule type" value="Genomic_DNA"/>
</dbReference>
<protein>
    <recommendedName>
        <fullName evidence="3">Secreted protein</fullName>
    </recommendedName>
</protein>
<name>A0ABD1YXQ9_9MARC</name>
<dbReference type="AlphaFoldDB" id="A0ABD1YXQ9"/>
<organism evidence="1 2">
    <name type="scientific">Riccia fluitans</name>
    <dbReference type="NCBI Taxonomy" id="41844"/>
    <lineage>
        <taxon>Eukaryota</taxon>
        <taxon>Viridiplantae</taxon>
        <taxon>Streptophyta</taxon>
        <taxon>Embryophyta</taxon>
        <taxon>Marchantiophyta</taxon>
        <taxon>Marchantiopsida</taxon>
        <taxon>Marchantiidae</taxon>
        <taxon>Marchantiales</taxon>
        <taxon>Ricciaceae</taxon>
        <taxon>Riccia</taxon>
    </lineage>
</organism>
<dbReference type="Proteomes" id="UP001605036">
    <property type="component" value="Unassembled WGS sequence"/>
</dbReference>
<proteinExistence type="predicted"/>
<keyword evidence="2" id="KW-1185">Reference proteome</keyword>
<gene>
    <name evidence="1" type="ORF">R1flu_006048</name>
</gene>
<accession>A0ABD1YXQ9</accession>
<evidence type="ECO:0000313" key="2">
    <source>
        <dbReference type="Proteomes" id="UP001605036"/>
    </source>
</evidence>
<sequence>MAHVNGFTPWVLHTARLATWFVVLSPYEAYRRGVLKGSDLVPERPDCPRGGSIQPPWTPLVFSPPFQPSAAAEPVCGRFVQ</sequence>
<evidence type="ECO:0000313" key="1">
    <source>
        <dbReference type="EMBL" id="KAL2634569.1"/>
    </source>
</evidence>